<evidence type="ECO:0000256" key="2">
    <source>
        <dbReference type="SAM" id="Phobius"/>
    </source>
</evidence>
<keyword evidence="2" id="KW-1133">Transmembrane helix</keyword>
<evidence type="ECO:0000313" key="4">
    <source>
        <dbReference type="Proteomes" id="UP000008909"/>
    </source>
</evidence>
<proteinExistence type="predicted"/>
<reference evidence="3" key="1">
    <citation type="journal article" date="2011" name="Genome Biol.">
        <title>The draft genome of the carcinogenic human liver fluke Clonorchis sinensis.</title>
        <authorList>
            <person name="Wang X."/>
            <person name="Chen W."/>
            <person name="Huang Y."/>
            <person name="Sun J."/>
            <person name="Men J."/>
            <person name="Liu H."/>
            <person name="Luo F."/>
            <person name="Guo L."/>
            <person name="Lv X."/>
            <person name="Deng C."/>
            <person name="Zhou C."/>
            <person name="Fan Y."/>
            <person name="Li X."/>
            <person name="Huang L."/>
            <person name="Hu Y."/>
            <person name="Liang C."/>
            <person name="Hu X."/>
            <person name="Xu J."/>
            <person name="Yu X."/>
        </authorList>
    </citation>
    <scope>NUCLEOTIDE SEQUENCE [LARGE SCALE GENOMIC DNA]</scope>
    <source>
        <strain evidence="3">Henan</strain>
    </source>
</reference>
<feature type="compositionally biased region" description="Basic residues" evidence="1">
    <location>
        <begin position="216"/>
        <end position="225"/>
    </location>
</feature>
<accession>G7YMK9</accession>
<keyword evidence="4" id="KW-1185">Reference proteome</keyword>
<sequence>MYPFTTEEADNVRWPDSLISFCAFVNILAILACNLCSQVQLFQHRGRIERGKPSDGLAFLLTQVVLRSACKVSGPLYENKQKTREIFVFRGPTFHTYQFLSRFYSKDYQLLDAKLTTKDVVELLCASNPAAGPPTECNLDVELTFFDFFEALVQCATHTRAEEPPAERPPEGVEQTEFIEALPKDEGAPSAQKETTGPTIRQSAKYAPSSTSTTGRRSRERKRKVREVGKSGLQSDVLKCLSAGKRLADKEHNRFIANR</sequence>
<feature type="compositionally biased region" description="Polar residues" evidence="1">
    <location>
        <begin position="192"/>
        <end position="202"/>
    </location>
</feature>
<evidence type="ECO:0000313" key="3">
    <source>
        <dbReference type="EMBL" id="GAA54190.1"/>
    </source>
</evidence>
<gene>
    <name evidence="3" type="ORF">CLF_112586</name>
</gene>
<keyword evidence="2" id="KW-0472">Membrane</keyword>
<organism evidence="3 4">
    <name type="scientific">Clonorchis sinensis</name>
    <name type="common">Chinese liver fluke</name>
    <dbReference type="NCBI Taxonomy" id="79923"/>
    <lineage>
        <taxon>Eukaryota</taxon>
        <taxon>Metazoa</taxon>
        <taxon>Spiralia</taxon>
        <taxon>Lophotrochozoa</taxon>
        <taxon>Platyhelminthes</taxon>
        <taxon>Trematoda</taxon>
        <taxon>Digenea</taxon>
        <taxon>Opisthorchiida</taxon>
        <taxon>Opisthorchiata</taxon>
        <taxon>Opisthorchiidae</taxon>
        <taxon>Clonorchis</taxon>
    </lineage>
</organism>
<dbReference type="AlphaFoldDB" id="G7YMK9"/>
<protein>
    <submittedName>
        <fullName evidence="3">Uncharacterized protein</fullName>
    </submittedName>
</protein>
<keyword evidence="2" id="KW-0812">Transmembrane</keyword>
<evidence type="ECO:0000256" key="1">
    <source>
        <dbReference type="SAM" id="MobiDB-lite"/>
    </source>
</evidence>
<name>G7YMK9_CLOSI</name>
<feature type="region of interest" description="Disordered" evidence="1">
    <location>
        <begin position="181"/>
        <end position="233"/>
    </location>
</feature>
<feature type="transmembrane region" description="Helical" evidence="2">
    <location>
        <begin position="18"/>
        <end position="42"/>
    </location>
</feature>
<reference key="2">
    <citation type="submission" date="2011-10" db="EMBL/GenBank/DDBJ databases">
        <title>The genome and transcriptome sequence of Clonorchis sinensis provide insights into the carcinogenic liver fluke.</title>
        <authorList>
            <person name="Wang X."/>
            <person name="Huang Y."/>
            <person name="Chen W."/>
            <person name="Liu H."/>
            <person name="Guo L."/>
            <person name="Chen Y."/>
            <person name="Luo F."/>
            <person name="Zhou W."/>
            <person name="Sun J."/>
            <person name="Mao Q."/>
            <person name="Liang P."/>
            <person name="Zhou C."/>
            <person name="Tian Y."/>
            <person name="Men J."/>
            <person name="Lv X."/>
            <person name="Huang L."/>
            <person name="Zhou J."/>
            <person name="Hu Y."/>
            <person name="Li R."/>
            <person name="Zhang F."/>
            <person name="Lei H."/>
            <person name="Li X."/>
            <person name="Hu X."/>
            <person name="Liang C."/>
            <person name="Xu J."/>
            <person name="Wu Z."/>
            <person name="Yu X."/>
        </authorList>
    </citation>
    <scope>NUCLEOTIDE SEQUENCE</scope>
    <source>
        <strain>Henan</strain>
    </source>
</reference>
<dbReference type="EMBL" id="DF143775">
    <property type="protein sequence ID" value="GAA54190.1"/>
    <property type="molecule type" value="Genomic_DNA"/>
</dbReference>
<dbReference type="Proteomes" id="UP000008909">
    <property type="component" value="Unassembled WGS sequence"/>
</dbReference>